<evidence type="ECO:0000313" key="2">
    <source>
        <dbReference type="EMBL" id="PSC06515.1"/>
    </source>
</evidence>
<keyword evidence="1" id="KW-0472">Membrane</keyword>
<dbReference type="EMBL" id="PVZS01000003">
    <property type="protein sequence ID" value="PSC06515.1"/>
    <property type="molecule type" value="Genomic_DNA"/>
</dbReference>
<keyword evidence="1" id="KW-1133">Transmembrane helix</keyword>
<feature type="transmembrane region" description="Helical" evidence="1">
    <location>
        <begin position="187"/>
        <end position="208"/>
    </location>
</feature>
<dbReference type="Proteomes" id="UP000239772">
    <property type="component" value="Unassembled WGS sequence"/>
</dbReference>
<name>A0A2T1HY24_9HYPH</name>
<evidence type="ECO:0000256" key="1">
    <source>
        <dbReference type="SAM" id="Phobius"/>
    </source>
</evidence>
<proteinExistence type="predicted"/>
<feature type="transmembrane region" description="Helical" evidence="1">
    <location>
        <begin position="146"/>
        <end position="166"/>
    </location>
</feature>
<keyword evidence="1" id="KW-0812">Transmembrane</keyword>
<gene>
    <name evidence="2" type="ORF">SLNSH_03290</name>
</gene>
<keyword evidence="3" id="KW-1185">Reference proteome</keyword>
<feature type="transmembrane region" description="Helical" evidence="1">
    <location>
        <begin position="83"/>
        <end position="102"/>
    </location>
</feature>
<accession>A0A2T1HY24</accession>
<reference evidence="3" key="1">
    <citation type="submission" date="2018-03" db="EMBL/GenBank/DDBJ databases">
        <authorList>
            <person name="Sun L."/>
            <person name="Liu H."/>
            <person name="Chen W."/>
            <person name="Huang K."/>
            <person name="Liu W."/>
            <person name="Gao X."/>
        </authorList>
    </citation>
    <scope>NUCLEOTIDE SEQUENCE [LARGE SCALE GENOMIC DNA]</scope>
    <source>
        <strain evidence="3">SH9</strain>
    </source>
</reference>
<sequence>MTSGRQVGWGQIGLGLGAAGLGVAAAALLARTTTSSGPPRAPGEPPTVRAGRRLNRAAGVLAAAVLADSAMEHDRGDFKNPAMFAPLAVSALTLVVSAHGLGDPHRGRHRVRHATYVVAAATGGVGTGFHLYNVLKRTGGLDWQNLFYGAPLGAPTAIALSGLLGAAAERVRGTPPGRTPTVLGRPAARLLAALAAVGLVGTTGEAGLLHFRGAFHNPFMLLPVSLPPVAAALTARAAFSPSRSRSRLARLWLRLTALMGFVGPAFHAYGVHRNMGGWSNWRQNLLNGPPLPAPPSFTGLALAGLAALDLLKDHPDA</sequence>
<dbReference type="AlphaFoldDB" id="A0A2T1HY24"/>
<feature type="transmembrane region" description="Helical" evidence="1">
    <location>
        <begin position="220"/>
        <end position="239"/>
    </location>
</feature>
<comment type="caution">
    <text evidence="2">The sequence shown here is derived from an EMBL/GenBank/DDBJ whole genome shotgun (WGS) entry which is preliminary data.</text>
</comment>
<feature type="transmembrane region" description="Helical" evidence="1">
    <location>
        <begin position="114"/>
        <end position="134"/>
    </location>
</feature>
<feature type="transmembrane region" description="Helical" evidence="1">
    <location>
        <begin position="251"/>
        <end position="271"/>
    </location>
</feature>
<evidence type="ECO:0000313" key="3">
    <source>
        <dbReference type="Proteomes" id="UP000239772"/>
    </source>
</evidence>
<dbReference type="OrthoDB" id="7032409at2"/>
<organism evidence="2 3">
    <name type="scientific">Alsobacter soli</name>
    <dbReference type="NCBI Taxonomy" id="2109933"/>
    <lineage>
        <taxon>Bacteria</taxon>
        <taxon>Pseudomonadati</taxon>
        <taxon>Pseudomonadota</taxon>
        <taxon>Alphaproteobacteria</taxon>
        <taxon>Hyphomicrobiales</taxon>
        <taxon>Alsobacteraceae</taxon>
        <taxon>Alsobacter</taxon>
    </lineage>
</organism>
<protein>
    <submittedName>
        <fullName evidence="2">Uncharacterized protein</fullName>
    </submittedName>
</protein>
<feature type="transmembrane region" description="Helical" evidence="1">
    <location>
        <begin position="12"/>
        <end position="33"/>
    </location>
</feature>